<keyword evidence="1" id="KW-0472">Membrane</keyword>
<keyword evidence="1" id="KW-0812">Transmembrane</keyword>
<dbReference type="AlphaFoldDB" id="A0A2N3I4S4"/>
<dbReference type="EMBL" id="NKXO01000061">
    <property type="protein sequence ID" value="PKQ65296.1"/>
    <property type="molecule type" value="Genomic_DNA"/>
</dbReference>
<organism evidence="2 3">
    <name type="scientific">Raineya orbicola</name>
    <dbReference type="NCBI Taxonomy" id="2016530"/>
    <lineage>
        <taxon>Bacteria</taxon>
        <taxon>Pseudomonadati</taxon>
        <taxon>Bacteroidota</taxon>
        <taxon>Cytophagia</taxon>
        <taxon>Cytophagales</taxon>
        <taxon>Raineyaceae</taxon>
        <taxon>Raineya</taxon>
    </lineage>
</organism>
<evidence type="ECO:0000313" key="2">
    <source>
        <dbReference type="EMBL" id="PKQ65296.1"/>
    </source>
</evidence>
<dbReference type="Proteomes" id="UP000233387">
    <property type="component" value="Unassembled WGS sequence"/>
</dbReference>
<keyword evidence="3" id="KW-1185">Reference proteome</keyword>
<dbReference type="RefSeq" id="WP_101359820.1">
    <property type="nucleotide sequence ID" value="NZ_NKXO01000061.1"/>
</dbReference>
<comment type="caution">
    <text evidence="2">The sequence shown here is derived from an EMBL/GenBank/DDBJ whole genome shotgun (WGS) entry which is preliminary data.</text>
</comment>
<reference evidence="2 3" key="1">
    <citation type="submission" date="2017-06" db="EMBL/GenBank/DDBJ databases">
        <title>Raineya orbicola gen. nov., sp. nov. a slightly thermophilic bacterium of the phylum Bacteroidetes and the description of Raineyaceae fam. nov.</title>
        <authorList>
            <person name="Albuquerque L."/>
            <person name="Polonia A.R.M."/>
            <person name="Barroso C."/>
            <person name="Froufe H.J.C."/>
            <person name="Lage O."/>
            <person name="Lobo-Da-Cunha A."/>
            <person name="Egas C."/>
            <person name="Da Costa M.S."/>
        </authorList>
    </citation>
    <scope>NUCLEOTIDE SEQUENCE [LARGE SCALE GENOMIC DNA]</scope>
    <source>
        <strain evidence="2 3">SPSPC-11</strain>
    </source>
</reference>
<evidence type="ECO:0000256" key="1">
    <source>
        <dbReference type="SAM" id="Phobius"/>
    </source>
</evidence>
<evidence type="ECO:0000313" key="3">
    <source>
        <dbReference type="Proteomes" id="UP000233387"/>
    </source>
</evidence>
<dbReference type="OrthoDB" id="9961592at2"/>
<proteinExistence type="predicted"/>
<keyword evidence="1" id="KW-1133">Transmembrane helix</keyword>
<gene>
    <name evidence="2" type="ORF">Rain11_2562</name>
</gene>
<name>A0A2N3I4S4_9BACT</name>
<sequence>MLSAEYKQIINQGEIEGSYFAEEWIALLKDLLTQYQNHIAWQNKISRKNSRLFWLTFFCTALILFWLISWWSIFIAFGLAYIVLRYRKKKFAVFRILPNPTFVEITQNYFLPLFRFLSLETQQKIEAKLNFKPLSECRLSNRLYQVANYDVVENTHIRPMLALQTIFNDKTRISVEISEKIVVKNKKNRYRTRKSKSKTKRLMIYDLKAIFHPKNYAPLDNTGNLKLELKDKQINPKYDLQHLLEMIAMLYSSVRPV</sequence>
<protein>
    <submittedName>
        <fullName evidence="2">Uncharacterized protein</fullName>
    </submittedName>
</protein>
<feature type="transmembrane region" description="Helical" evidence="1">
    <location>
        <begin position="52"/>
        <end position="84"/>
    </location>
</feature>
<accession>A0A2N3I4S4</accession>